<proteinExistence type="predicted"/>
<name>A0A6J5FW20_9BURK</name>
<dbReference type="Proteomes" id="UP000494252">
    <property type="component" value="Unassembled WGS sequence"/>
</dbReference>
<dbReference type="AlphaFoldDB" id="A0A6J5FW20"/>
<evidence type="ECO:0000313" key="3">
    <source>
        <dbReference type="Proteomes" id="UP000494252"/>
    </source>
</evidence>
<dbReference type="EMBL" id="CADIKI010000005">
    <property type="protein sequence ID" value="CAB3786862.1"/>
    <property type="molecule type" value="Genomic_DNA"/>
</dbReference>
<evidence type="ECO:0000313" key="2">
    <source>
        <dbReference type="EMBL" id="CAB3786862.1"/>
    </source>
</evidence>
<reference evidence="2 3" key="1">
    <citation type="submission" date="2020-04" db="EMBL/GenBank/DDBJ databases">
        <authorList>
            <person name="De Canck E."/>
        </authorList>
    </citation>
    <scope>NUCLEOTIDE SEQUENCE [LARGE SCALE GENOMIC DNA]</scope>
    <source>
        <strain evidence="2 3">LMG 27177</strain>
    </source>
</reference>
<protein>
    <submittedName>
        <fullName evidence="2">Uncharacterized protein</fullName>
    </submittedName>
</protein>
<feature type="region of interest" description="Disordered" evidence="1">
    <location>
        <begin position="1"/>
        <end position="27"/>
    </location>
</feature>
<evidence type="ECO:0000256" key="1">
    <source>
        <dbReference type="SAM" id="MobiDB-lite"/>
    </source>
</evidence>
<accession>A0A6J5FW20</accession>
<keyword evidence="3" id="KW-1185">Reference proteome</keyword>
<sequence length="40" mass="4584">MDRSEFLPVHGEQQSDWRSHSQEPAPLEKTILIGHGRDKA</sequence>
<gene>
    <name evidence="2" type="ORF">LMG27177_02092</name>
</gene>
<organism evidence="2 3">
    <name type="scientific">Paraburkholderia fynbosensis</name>
    <dbReference type="NCBI Taxonomy" id="1200993"/>
    <lineage>
        <taxon>Bacteria</taxon>
        <taxon>Pseudomonadati</taxon>
        <taxon>Pseudomonadota</taxon>
        <taxon>Betaproteobacteria</taxon>
        <taxon>Burkholderiales</taxon>
        <taxon>Burkholderiaceae</taxon>
        <taxon>Paraburkholderia</taxon>
    </lineage>
</organism>